<dbReference type="SUPFAM" id="SSF57850">
    <property type="entry name" value="RING/U-box"/>
    <property type="match status" value="1"/>
</dbReference>
<evidence type="ECO:0000256" key="8">
    <source>
        <dbReference type="PROSITE-ProRule" id="PRU00175"/>
    </source>
</evidence>
<dbReference type="OrthoDB" id="116827at2759"/>
<dbReference type="InterPro" id="IPR001841">
    <property type="entry name" value="Znf_RING"/>
</dbReference>
<evidence type="ECO:0000256" key="7">
    <source>
        <dbReference type="PIRNR" id="PIRNR023577"/>
    </source>
</evidence>
<evidence type="ECO:0000256" key="5">
    <source>
        <dbReference type="ARBA" id="ARBA00022833"/>
    </source>
</evidence>
<evidence type="ECO:0000256" key="4">
    <source>
        <dbReference type="ARBA" id="ARBA00022771"/>
    </source>
</evidence>
<feature type="domain" description="RING-type" evidence="11">
    <location>
        <begin position="256"/>
        <end position="312"/>
    </location>
</feature>
<evidence type="ECO:0000259" key="11">
    <source>
        <dbReference type="PROSITE" id="PS50089"/>
    </source>
</evidence>
<dbReference type="InterPro" id="IPR031790">
    <property type="entry name" value="Znf-NOSIP"/>
</dbReference>
<evidence type="ECO:0000256" key="3">
    <source>
        <dbReference type="ARBA" id="ARBA00022723"/>
    </source>
</evidence>
<dbReference type="GO" id="GO:0008270">
    <property type="term" value="F:zinc ion binding"/>
    <property type="evidence" value="ECO:0007669"/>
    <property type="project" value="UniProtKB-KW"/>
</dbReference>
<proteinExistence type="inferred from homology"/>
<name>A0A6A6BJN1_9PEZI</name>
<dbReference type="Pfam" id="PF13445">
    <property type="entry name" value="zf-RING_UBOX"/>
    <property type="match status" value="1"/>
</dbReference>
<organism evidence="12 13">
    <name type="scientific">Aplosporella prunicola CBS 121167</name>
    <dbReference type="NCBI Taxonomy" id="1176127"/>
    <lineage>
        <taxon>Eukaryota</taxon>
        <taxon>Fungi</taxon>
        <taxon>Dikarya</taxon>
        <taxon>Ascomycota</taxon>
        <taxon>Pezizomycotina</taxon>
        <taxon>Dothideomycetes</taxon>
        <taxon>Dothideomycetes incertae sedis</taxon>
        <taxon>Botryosphaeriales</taxon>
        <taxon>Aplosporellaceae</taxon>
        <taxon>Aplosporella</taxon>
    </lineage>
</organism>
<dbReference type="InterPro" id="IPR027370">
    <property type="entry name" value="Znf-RING_euk"/>
</dbReference>
<dbReference type="Pfam" id="PF15906">
    <property type="entry name" value="zf-NOSIP"/>
    <property type="match status" value="1"/>
</dbReference>
<feature type="compositionally biased region" description="Basic and acidic residues" evidence="10">
    <location>
        <begin position="318"/>
        <end position="330"/>
    </location>
</feature>
<evidence type="ECO:0000256" key="9">
    <source>
        <dbReference type="SAM" id="Coils"/>
    </source>
</evidence>
<evidence type="ECO:0000256" key="10">
    <source>
        <dbReference type="SAM" id="MobiDB-lite"/>
    </source>
</evidence>
<dbReference type="PROSITE" id="PS50089">
    <property type="entry name" value="ZF_RING_2"/>
    <property type="match status" value="1"/>
</dbReference>
<dbReference type="PIRSF" id="PIRSF023577">
    <property type="entry name" value="ENOS_interacting"/>
    <property type="match status" value="1"/>
</dbReference>
<gene>
    <name evidence="12" type="ORF">K452DRAFT_306839</name>
</gene>
<keyword evidence="9" id="KW-0175">Coiled coil</keyword>
<dbReference type="RefSeq" id="XP_033399948.1">
    <property type="nucleotide sequence ID" value="XM_033543022.1"/>
</dbReference>
<dbReference type="Proteomes" id="UP000799438">
    <property type="component" value="Unassembled WGS sequence"/>
</dbReference>
<dbReference type="GO" id="GO:0061630">
    <property type="term" value="F:ubiquitin protein ligase activity"/>
    <property type="evidence" value="ECO:0007669"/>
    <property type="project" value="InterPro"/>
</dbReference>
<evidence type="ECO:0000256" key="6">
    <source>
        <dbReference type="ARBA" id="ARBA00023242"/>
    </source>
</evidence>
<dbReference type="PANTHER" id="PTHR13063">
    <property type="entry name" value="ENOS INTERACTING PROTEIN"/>
    <property type="match status" value="1"/>
</dbReference>
<comment type="similarity">
    <text evidence="2 7">Belongs to the NOSIP family.</text>
</comment>
<keyword evidence="13" id="KW-1185">Reference proteome</keyword>
<reference evidence="12" key="1">
    <citation type="journal article" date="2020" name="Stud. Mycol.">
        <title>101 Dothideomycetes genomes: a test case for predicting lifestyles and emergence of pathogens.</title>
        <authorList>
            <person name="Haridas S."/>
            <person name="Albert R."/>
            <person name="Binder M."/>
            <person name="Bloem J."/>
            <person name="Labutti K."/>
            <person name="Salamov A."/>
            <person name="Andreopoulos B."/>
            <person name="Baker S."/>
            <person name="Barry K."/>
            <person name="Bills G."/>
            <person name="Bluhm B."/>
            <person name="Cannon C."/>
            <person name="Castanera R."/>
            <person name="Culley D."/>
            <person name="Daum C."/>
            <person name="Ezra D."/>
            <person name="Gonzalez J."/>
            <person name="Henrissat B."/>
            <person name="Kuo A."/>
            <person name="Liang C."/>
            <person name="Lipzen A."/>
            <person name="Lutzoni F."/>
            <person name="Magnuson J."/>
            <person name="Mondo S."/>
            <person name="Nolan M."/>
            <person name="Ohm R."/>
            <person name="Pangilinan J."/>
            <person name="Park H.-J."/>
            <person name="Ramirez L."/>
            <person name="Alfaro M."/>
            <person name="Sun H."/>
            <person name="Tritt A."/>
            <person name="Yoshinaga Y."/>
            <person name="Zwiers L.-H."/>
            <person name="Turgeon B."/>
            <person name="Goodwin S."/>
            <person name="Spatafora J."/>
            <person name="Crous P."/>
            <person name="Grigoriev I."/>
        </authorList>
    </citation>
    <scope>NUCLEOTIDE SEQUENCE</scope>
    <source>
        <strain evidence="12">CBS 121167</strain>
    </source>
</reference>
<keyword evidence="6 7" id="KW-0539">Nucleus</keyword>
<dbReference type="InterPro" id="IPR013083">
    <property type="entry name" value="Znf_RING/FYVE/PHD"/>
</dbReference>
<keyword evidence="4 8" id="KW-0863">Zinc-finger</keyword>
<feature type="region of interest" description="Disordered" evidence="10">
    <location>
        <begin position="192"/>
        <end position="215"/>
    </location>
</feature>
<feature type="coiled-coil region" evidence="9">
    <location>
        <begin position="64"/>
        <end position="121"/>
    </location>
</feature>
<dbReference type="FunFam" id="3.30.40.10:FF:000673">
    <property type="entry name" value="RING finger domain protein, putative"/>
    <property type="match status" value="1"/>
</dbReference>
<feature type="compositionally biased region" description="Polar residues" evidence="10">
    <location>
        <begin position="192"/>
        <end position="210"/>
    </location>
</feature>
<dbReference type="PROSITE" id="PS00518">
    <property type="entry name" value="ZF_RING_1"/>
    <property type="match status" value="1"/>
</dbReference>
<comment type="subcellular location">
    <subcellularLocation>
        <location evidence="1 7">Nucleus</location>
    </subcellularLocation>
</comment>
<protein>
    <recommendedName>
        <fullName evidence="11">RING-type domain-containing protein</fullName>
    </recommendedName>
</protein>
<keyword evidence="5" id="KW-0862">Zinc</keyword>
<dbReference type="InterPro" id="IPR017907">
    <property type="entry name" value="Znf_RING_CS"/>
</dbReference>
<dbReference type="GeneID" id="54300519"/>
<dbReference type="InterPro" id="IPR016818">
    <property type="entry name" value="NOSIP"/>
</dbReference>
<dbReference type="PANTHER" id="PTHR13063:SF10">
    <property type="entry name" value="NITRIC OXIDE SYNTHASE-INTERACTING PROTEIN"/>
    <property type="match status" value="1"/>
</dbReference>
<feature type="region of interest" description="Disordered" evidence="10">
    <location>
        <begin position="318"/>
        <end position="344"/>
    </location>
</feature>
<keyword evidence="3" id="KW-0479">Metal-binding</keyword>
<accession>A0A6A6BJN1</accession>
<evidence type="ECO:0000313" key="13">
    <source>
        <dbReference type="Proteomes" id="UP000799438"/>
    </source>
</evidence>
<dbReference type="Gene3D" id="3.30.40.10">
    <property type="entry name" value="Zinc/RING finger domain, C3HC4 (zinc finger)"/>
    <property type="match status" value="1"/>
</dbReference>
<dbReference type="GO" id="GO:0005634">
    <property type="term" value="C:nucleus"/>
    <property type="evidence" value="ECO:0007669"/>
    <property type="project" value="UniProtKB-SubCell"/>
</dbReference>
<sequence>MSHSKRNTSLAFFTSYERDQLKSTWGAQRTRLTRDSFLPFGSCKLCLLPSRDPVACAHGDVFCRECAVSNLLAQRKEIKRLEKEAEKRAAEGAEDAVRAAAEEERRAVEDFERVQMGLEKKGVKGEIVAREGGKLVVEREELEGPKKGAKRKFEFDEDEVLRLAREDRNKARKALKDEKNEALARTQLPSFWVPSQTPTTDTHNASTQAKKLSPICPGSTEDDTHAYSLKTLTPILFSEDKQQKSSAASDEPIRSCPSCRKALTNALKAVLAIPCGHVLCKPCVAKFMTPHARADAHDPDAEFGVVRCYVCETALGDTREGDTREDGKGKEGKKKKKDKEALKPGLVEIRSEGTGFAGGGKNVVEKKGVAFQC</sequence>
<dbReference type="AlphaFoldDB" id="A0A6A6BJN1"/>
<evidence type="ECO:0000256" key="1">
    <source>
        <dbReference type="ARBA" id="ARBA00004123"/>
    </source>
</evidence>
<evidence type="ECO:0000256" key="2">
    <source>
        <dbReference type="ARBA" id="ARBA00008126"/>
    </source>
</evidence>
<dbReference type="EMBL" id="ML995480">
    <property type="protein sequence ID" value="KAF2144236.1"/>
    <property type="molecule type" value="Genomic_DNA"/>
</dbReference>
<evidence type="ECO:0000313" key="12">
    <source>
        <dbReference type="EMBL" id="KAF2144236.1"/>
    </source>
</evidence>